<dbReference type="InterPro" id="IPR003137">
    <property type="entry name" value="PA_domain"/>
</dbReference>
<dbReference type="AlphaFoldDB" id="A0A6A1VW34"/>
<feature type="active site" description="Charge relay system" evidence="11 12">
    <location>
        <position position="219"/>
    </location>
</feature>
<comment type="subcellular location">
    <subcellularLocation>
        <location evidence="2">Secreted</location>
        <location evidence="2">Extracellular space</location>
        <location evidence="2">Apoplast</location>
    </subcellularLocation>
</comment>
<evidence type="ECO:0000256" key="12">
    <source>
        <dbReference type="PROSITE-ProRule" id="PRU01240"/>
    </source>
</evidence>
<dbReference type="SUPFAM" id="SSF52743">
    <property type="entry name" value="Subtilisin-like"/>
    <property type="match status" value="1"/>
</dbReference>
<evidence type="ECO:0000256" key="10">
    <source>
        <dbReference type="ARBA" id="ARBA00023180"/>
    </source>
</evidence>
<dbReference type="InterPro" id="IPR015500">
    <property type="entry name" value="Peptidase_S8_subtilisin-rel"/>
</dbReference>
<dbReference type="GO" id="GO:0009610">
    <property type="term" value="P:response to symbiotic fungus"/>
    <property type="evidence" value="ECO:0007669"/>
    <property type="project" value="UniProtKB-ARBA"/>
</dbReference>
<evidence type="ECO:0000313" key="20">
    <source>
        <dbReference type="EMBL" id="KAB1217140.1"/>
    </source>
</evidence>
<dbReference type="GO" id="GO:0009609">
    <property type="term" value="P:response to symbiotic bacterium"/>
    <property type="evidence" value="ECO:0007669"/>
    <property type="project" value="UniProtKB-ARBA"/>
</dbReference>
<dbReference type="InterPro" id="IPR023828">
    <property type="entry name" value="Peptidase_S8_Ser-AS"/>
</dbReference>
<reference evidence="19" key="3">
    <citation type="submission" date="2019-09" db="EMBL/GenBank/DDBJ databases">
        <authorList>
            <person name="Gao Z."/>
        </authorList>
    </citation>
    <scope>NUCLEOTIDE SEQUENCE</scope>
    <source>
        <tissue evidence="19">Leaves</tissue>
    </source>
</reference>
<organism evidence="19 21">
    <name type="scientific">Morella rubra</name>
    <name type="common">Chinese bayberry</name>
    <dbReference type="NCBI Taxonomy" id="262757"/>
    <lineage>
        <taxon>Eukaryota</taxon>
        <taxon>Viridiplantae</taxon>
        <taxon>Streptophyta</taxon>
        <taxon>Embryophyta</taxon>
        <taxon>Tracheophyta</taxon>
        <taxon>Spermatophyta</taxon>
        <taxon>Magnoliopsida</taxon>
        <taxon>eudicotyledons</taxon>
        <taxon>Gunneridae</taxon>
        <taxon>Pentapetalae</taxon>
        <taxon>rosids</taxon>
        <taxon>fabids</taxon>
        <taxon>Fagales</taxon>
        <taxon>Myricaceae</taxon>
        <taxon>Morella</taxon>
    </lineage>
</organism>
<dbReference type="InterPro" id="IPR045051">
    <property type="entry name" value="SBT"/>
</dbReference>
<evidence type="ECO:0000256" key="8">
    <source>
        <dbReference type="ARBA" id="ARBA00022801"/>
    </source>
</evidence>
<evidence type="ECO:0000256" key="11">
    <source>
        <dbReference type="PIRSR" id="PIRSR615500-1"/>
    </source>
</evidence>
<dbReference type="Gene3D" id="2.60.40.2310">
    <property type="match status" value="1"/>
</dbReference>
<dbReference type="Pfam" id="PF00082">
    <property type="entry name" value="Peptidase_S8"/>
    <property type="match status" value="1"/>
</dbReference>
<comment type="caution">
    <text evidence="19">The sequence shown here is derived from an EMBL/GenBank/DDBJ whole genome shotgun (WGS) entry which is preliminary data.</text>
</comment>
<dbReference type="Pfam" id="PF05922">
    <property type="entry name" value="Inhibitor_I9"/>
    <property type="match status" value="1"/>
</dbReference>
<dbReference type="InterPro" id="IPR034197">
    <property type="entry name" value="Peptidases_S8_3"/>
</dbReference>
<dbReference type="InterPro" id="IPR000209">
    <property type="entry name" value="Peptidase_S8/S53_dom"/>
</dbReference>
<dbReference type="InterPro" id="IPR010259">
    <property type="entry name" value="S8pro/Inhibitor_I9"/>
</dbReference>
<evidence type="ECO:0000256" key="1">
    <source>
        <dbReference type="ARBA" id="ARBA00002076"/>
    </source>
</evidence>
<dbReference type="EMBL" id="RXIC02000022">
    <property type="protein sequence ID" value="KAB1217140.1"/>
    <property type="molecule type" value="Genomic_DNA"/>
</dbReference>
<evidence type="ECO:0000256" key="2">
    <source>
        <dbReference type="ARBA" id="ARBA00004271"/>
    </source>
</evidence>
<feature type="domain" description="Inhibitor I9" evidence="17">
    <location>
        <begin position="45"/>
        <end position="126"/>
    </location>
</feature>
<dbReference type="Gene3D" id="3.40.50.200">
    <property type="entry name" value="Peptidase S8/S53 domain"/>
    <property type="match status" value="1"/>
</dbReference>
<dbReference type="CDD" id="cd04852">
    <property type="entry name" value="Peptidases_S8_3"/>
    <property type="match status" value="1"/>
</dbReference>
<feature type="active site" description="Charge relay system" evidence="11 12">
    <location>
        <position position="542"/>
    </location>
</feature>
<dbReference type="EMBL" id="RXIC02000022">
    <property type="protein sequence ID" value="KAB1217139.1"/>
    <property type="molecule type" value="Genomic_DNA"/>
</dbReference>
<dbReference type="InterPro" id="IPR036852">
    <property type="entry name" value="Peptidase_S8/S53_dom_sf"/>
</dbReference>
<keyword evidence="21" id="KW-1185">Reference proteome</keyword>
<evidence type="ECO:0000313" key="21">
    <source>
        <dbReference type="Proteomes" id="UP000516437"/>
    </source>
</evidence>
<dbReference type="GO" id="GO:0006508">
    <property type="term" value="P:proteolysis"/>
    <property type="evidence" value="ECO:0007669"/>
    <property type="project" value="UniProtKB-KW"/>
</dbReference>
<dbReference type="OrthoDB" id="206201at2759"/>
<dbReference type="FunFam" id="3.40.50.200:FF:000006">
    <property type="entry name" value="Subtilisin-like protease SBT1.5"/>
    <property type="match status" value="1"/>
</dbReference>
<feature type="domain" description="PA" evidence="16">
    <location>
        <begin position="377"/>
        <end position="461"/>
    </location>
</feature>
<dbReference type="Gene3D" id="3.30.70.80">
    <property type="entry name" value="Peptidase S8 propeptide/proteinase inhibitor I9"/>
    <property type="match status" value="1"/>
</dbReference>
<evidence type="ECO:0000256" key="3">
    <source>
        <dbReference type="ARBA" id="ARBA00011073"/>
    </source>
</evidence>
<name>A0A6A1VW34_9ROSI</name>
<dbReference type="InterPro" id="IPR041469">
    <property type="entry name" value="Subtilisin-like_FN3"/>
</dbReference>
<dbReference type="GO" id="GO:0048046">
    <property type="term" value="C:apoplast"/>
    <property type="evidence" value="ECO:0007669"/>
    <property type="project" value="UniProtKB-SubCell"/>
</dbReference>
<evidence type="ECO:0000256" key="7">
    <source>
        <dbReference type="ARBA" id="ARBA00022729"/>
    </source>
</evidence>
<dbReference type="InterPro" id="IPR023827">
    <property type="entry name" value="Peptidase_S8_Asp-AS"/>
</dbReference>
<keyword evidence="9 12" id="KW-0720">Serine protease</keyword>
<dbReference type="PROSITE" id="PS00138">
    <property type="entry name" value="SUBTILASE_SER"/>
    <property type="match status" value="1"/>
</dbReference>
<comment type="function">
    <text evidence="1">Required for arbuscular mycorrhiza (AM) development during AM symbiosis with AM fungi (e.g. Glomeromycota intraradices).</text>
</comment>
<sequence>MGRKECGALAIMKIMFLCNIIAMLDLFPTVVSLIMVDEKQSSFQTYIIYVEKPEDSVTLGSEYLSNYYESFVPLTKAGLNEQPRMVHSYRNVVSGFAARLTPDEAKAMEEKDGVLSVRSQRILPLHTTHTPSFLRLHRGFGVWKESNFGKGVIIGVLDSGIWPDHPSFSDEGMPSPPAKWKGKCEFIGTTCNNKIIGARNFQHSVEEVEASLPVDEIGHGTHTASTAAGNFVEDANLLGNANGTAVGMAPYAHLAIYKVCSDIGCGESDILAAFDVAVEDGVDVISVSLGGGYTSFYEDPIALGAFTAMQLGILVICSAGNGGPFRYSISNMAPWILTVGASTIDRSIKAVVRLGNGEELDGECLFQPKSFNSTLIPLVYANGKTASAYCDPGTLKAANVKGKIVLCEIGITSEGKEGEVVRNASGAAMILMNQERDVFSTIAEAHVLPASQVSYAAGLKIKSYINSTSEPMATILFKGTVIGESSAPAVASFSSRGPCAESPGILKPDIIGPGVSILAAWPFPLADKPRSKSTFNMLSGTSMSCPHASGIAALLKSTHPDWSPAAIKSAMMTSADELNLEGKPIFDEKLIPADIFALDAGHVNPSRANDPGLVYDVKTRDYISYLCGLNYTDRQLGIILQRKFTCLKVNNFSDSELNYPSFSVVLSSSSRTFTRQVTNVGVANSTYALEVVAPDGAVVSVRPNNLTFTELNQTAKYSVTFSPLSGGIGRNGSELTFGQGYLKWVSDKHIVRSPIAVVFSA</sequence>
<evidence type="ECO:0000256" key="9">
    <source>
        <dbReference type="ARBA" id="ARBA00022825"/>
    </source>
</evidence>
<evidence type="ECO:0000259" key="18">
    <source>
        <dbReference type="Pfam" id="PF17766"/>
    </source>
</evidence>
<keyword evidence="5" id="KW-0964">Secreted</keyword>
<evidence type="ECO:0000259" key="17">
    <source>
        <dbReference type="Pfam" id="PF05922"/>
    </source>
</evidence>
<evidence type="ECO:0000259" key="16">
    <source>
        <dbReference type="Pfam" id="PF02225"/>
    </source>
</evidence>
<keyword evidence="8 12" id="KW-0378">Hydrolase</keyword>
<protein>
    <submittedName>
        <fullName evidence="19">Subtilisin-like protease SDD1</fullName>
    </submittedName>
</protein>
<dbReference type="Pfam" id="PF02225">
    <property type="entry name" value="PA"/>
    <property type="match status" value="1"/>
</dbReference>
<comment type="similarity">
    <text evidence="3 12 13">Belongs to the peptidase S8 family.</text>
</comment>
<feature type="active site" description="Charge relay system" evidence="11 12">
    <location>
        <position position="158"/>
    </location>
</feature>
<dbReference type="GO" id="GO:0004252">
    <property type="term" value="F:serine-type endopeptidase activity"/>
    <property type="evidence" value="ECO:0007669"/>
    <property type="project" value="UniProtKB-UniRule"/>
</dbReference>
<proteinExistence type="inferred from homology"/>
<evidence type="ECO:0000256" key="5">
    <source>
        <dbReference type="ARBA" id="ARBA00022525"/>
    </source>
</evidence>
<dbReference type="PROSITE" id="PS51892">
    <property type="entry name" value="SUBTILASE"/>
    <property type="match status" value="1"/>
</dbReference>
<evidence type="ECO:0000256" key="6">
    <source>
        <dbReference type="ARBA" id="ARBA00022670"/>
    </source>
</evidence>
<dbReference type="Proteomes" id="UP000516437">
    <property type="component" value="Chromosome 4"/>
</dbReference>
<feature type="domain" description="Peptidase S8/S53" evidence="15">
    <location>
        <begin position="149"/>
        <end position="578"/>
    </location>
</feature>
<dbReference type="Pfam" id="PF17766">
    <property type="entry name" value="fn3_6"/>
    <property type="match status" value="1"/>
</dbReference>
<dbReference type="CDD" id="cd02120">
    <property type="entry name" value="PA_subtilisin_like"/>
    <property type="match status" value="1"/>
</dbReference>
<evidence type="ECO:0000256" key="14">
    <source>
        <dbReference type="SAM" id="Phobius"/>
    </source>
</evidence>
<keyword evidence="14" id="KW-1133">Transmembrane helix</keyword>
<feature type="domain" description="Subtilisin-like protease fibronectin type-III" evidence="18">
    <location>
        <begin position="656"/>
        <end position="757"/>
    </location>
</feature>
<dbReference type="InterPro" id="IPR037045">
    <property type="entry name" value="S8pro/Inhibitor_I9_sf"/>
</dbReference>
<dbReference type="Gene3D" id="3.50.30.30">
    <property type="match status" value="1"/>
</dbReference>
<keyword evidence="10" id="KW-0325">Glycoprotein</keyword>
<evidence type="ECO:0000256" key="13">
    <source>
        <dbReference type="RuleBase" id="RU003355"/>
    </source>
</evidence>
<keyword evidence="14" id="KW-0472">Membrane</keyword>
<keyword evidence="4" id="KW-0052">Apoplast</keyword>
<keyword evidence="7" id="KW-0732">Signal</keyword>
<keyword evidence="6 12" id="KW-0645">Protease</keyword>
<reference evidence="19 21" key="2">
    <citation type="journal article" date="2019" name="Plant Biotechnol. J.">
        <title>The red bayberry genome and genetic basis of sex determination.</title>
        <authorList>
            <person name="Jia H.M."/>
            <person name="Jia H.J."/>
            <person name="Cai Q.L."/>
            <person name="Wang Y."/>
            <person name="Zhao H.B."/>
            <person name="Yang W.F."/>
            <person name="Wang G.Y."/>
            <person name="Li Y.H."/>
            <person name="Zhan D.L."/>
            <person name="Shen Y.T."/>
            <person name="Niu Q.F."/>
            <person name="Chang L."/>
            <person name="Qiu J."/>
            <person name="Zhao L."/>
            <person name="Xie H.B."/>
            <person name="Fu W.Y."/>
            <person name="Jin J."/>
            <person name="Li X.W."/>
            <person name="Jiao Y."/>
            <person name="Zhou C.C."/>
            <person name="Tu T."/>
            <person name="Chai C.Y."/>
            <person name="Gao J.L."/>
            <person name="Fan L.J."/>
            <person name="van de Weg E."/>
            <person name="Wang J.Y."/>
            <person name="Gao Z.S."/>
        </authorList>
    </citation>
    <scope>NUCLEOTIDE SEQUENCE [LARGE SCALE GENOMIC DNA]</scope>
    <source>
        <tissue evidence="19">Leaves</tissue>
    </source>
</reference>
<evidence type="ECO:0000313" key="19">
    <source>
        <dbReference type="EMBL" id="KAB1217139.1"/>
    </source>
</evidence>
<dbReference type="FunFam" id="3.50.30.30:FF:000005">
    <property type="entry name" value="subtilisin-like protease SBT1.5"/>
    <property type="match status" value="1"/>
</dbReference>
<dbReference type="PROSITE" id="PS00136">
    <property type="entry name" value="SUBTILASE_ASP"/>
    <property type="match status" value="1"/>
</dbReference>
<dbReference type="PANTHER" id="PTHR10795">
    <property type="entry name" value="PROPROTEIN CONVERTASE SUBTILISIN/KEXIN"/>
    <property type="match status" value="1"/>
</dbReference>
<evidence type="ECO:0000259" key="15">
    <source>
        <dbReference type="Pfam" id="PF00082"/>
    </source>
</evidence>
<dbReference type="PRINTS" id="PR00723">
    <property type="entry name" value="SUBTILISIN"/>
</dbReference>
<keyword evidence="14" id="KW-0812">Transmembrane</keyword>
<accession>A0A6A1VW34</accession>
<evidence type="ECO:0000256" key="4">
    <source>
        <dbReference type="ARBA" id="ARBA00022523"/>
    </source>
</evidence>
<reference evidence="19" key="1">
    <citation type="submission" date="2018-07" db="EMBL/GenBank/DDBJ databases">
        <authorList>
            <person name="Gao Z.-S."/>
            <person name="Jia H.-M."/>
            <person name="Jia H.-J."/>
            <person name="Cai Q.-L."/>
            <person name="Wang Y."/>
            <person name="Zhao H.-B."/>
        </authorList>
    </citation>
    <scope>NUCLEOTIDE SEQUENCE</scope>
    <source>
        <tissue evidence="19">Leaves</tissue>
    </source>
</reference>
<feature type="transmembrane region" description="Helical" evidence="14">
    <location>
        <begin position="12"/>
        <end position="36"/>
    </location>
</feature>
<gene>
    <name evidence="20" type="ORF">CJ030_MR4G021181</name>
    <name evidence="19" type="ORF">CJ030_MR4G021182</name>
</gene>